<organism evidence="7 8">
    <name type="scientific">Sphingomonas sanguinis</name>
    <dbReference type="NCBI Taxonomy" id="33051"/>
    <lineage>
        <taxon>Bacteria</taxon>
        <taxon>Pseudomonadati</taxon>
        <taxon>Pseudomonadota</taxon>
        <taxon>Alphaproteobacteria</taxon>
        <taxon>Sphingomonadales</taxon>
        <taxon>Sphingomonadaceae</taxon>
        <taxon>Sphingomonas</taxon>
    </lineage>
</organism>
<feature type="domain" description="HTH luxR-type" evidence="5">
    <location>
        <begin position="142"/>
        <end position="204"/>
    </location>
</feature>
<evidence type="ECO:0000313" key="7">
    <source>
        <dbReference type="EMBL" id="MDZ7282445.1"/>
    </source>
</evidence>
<dbReference type="PANTHER" id="PTHR44688">
    <property type="entry name" value="DNA-BINDING TRANSCRIPTIONAL ACTIVATOR DEVR_DOSR"/>
    <property type="match status" value="1"/>
</dbReference>
<dbReference type="SMART" id="SM00448">
    <property type="entry name" value="REC"/>
    <property type="match status" value="1"/>
</dbReference>
<dbReference type="CDD" id="cd06170">
    <property type="entry name" value="LuxR_C_like"/>
    <property type="match status" value="1"/>
</dbReference>
<evidence type="ECO:0000256" key="4">
    <source>
        <dbReference type="PROSITE-ProRule" id="PRU00169"/>
    </source>
</evidence>
<dbReference type="PRINTS" id="PR00038">
    <property type="entry name" value="HTHLUXR"/>
</dbReference>
<reference evidence="8" key="1">
    <citation type="submission" date="2023-07" db="EMBL/GenBank/DDBJ databases">
        <title>Whole genome sequence analysis of rice epiphytic Sphingomonas sanguinis OsEp_Plm_15B2.</title>
        <authorList>
            <person name="Sahu K.P."/>
            <person name="Asharani P."/>
            <person name="Reddy B."/>
            <person name="Kumar A."/>
        </authorList>
    </citation>
    <scope>NUCLEOTIDE SEQUENCE [LARGE SCALE GENOMIC DNA]</scope>
    <source>
        <strain evidence="8">OsEp_Plm_15B2</strain>
    </source>
</reference>
<dbReference type="PROSITE" id="PS50110">
    <property type="entry name" value="RESPONSE_REGULATORY"/>
    <property type="match status" value="1"/>
</dbReference>
<dbReference type="InterPro" id="IPR001789">
    <property type="entry name" value="Sig_transdc_resp-reg_receiver"/>
</dbReference>
<keyword evidence="4" id="KW-0597">Phosphoprotein</keyword>
<sequence length="204" mass="21989">MPVRSLAPIASGTESPAIVHVLDDDADLGAAVARMLARQGFAAHAFDDPAALLAAYPGRTAHAVVTDVMMGEWHGFDFAERLRALDPHVAILFMTAWPSAAHAVDSVRLHGGVDYLDKPIDEARLCASLREGVAWSMDRRAAAHRLGDLSPRERQVFDLMVQGHGNKAMAGLLGLSPKTIEDHRAAVFLKTRTQSVAQLIALSR</sequence>
<dbReference type="SMART" id="SM00421">
    <property type="entry name" value="HTH_LUXR"/>
    <property type="match status" value="1"/>
</dbReference>
<gene>
    <name evidence="7" type="ORF">N4G62_10445</name>
</gene>
<comment type="caution">
    <text evidence="7">The sequence shown here is derived from an EMBL/GenBank/DDBJ whole genome shotgun (WGS) entry which is preliminary data.</text>
</comment>
<evidence type="ECO:0000256" key="3">
    <source>
        <dbReference type="ARBA" id="ARBA00023163"/>
    </source>
</evidence>
<dbReference type="Pfam" id="PF00196">
    <property type="entry name" value="GerE"/>
    <property type="match status" value="1"/>
</dbReference>
<dbReference type="PROSITE" id="PS50043">
    <property type="entry name" value="HTH_LUXR_2"/>
    <property type="match status" value="1"/>
</dbReference>
<protein>
    <submittedName>
        <fullName evidence="7">Response regulator</fullName>
    </submittedName>
</protein>
<dbReference type="InterPro" id="IPR036388">
    <property type="entry name" value="WH-like_DNA-bd_sf"/>
</dbReference>
<dbReference type="Gene3D" id="1.10.10.10">
    <property type="entry name" value="Winged helix-like DNA-binding domain superfamily/Winged helix DNA-binding domain"/>
    <property type="match status" value="1"/>
</dbReference>
<feature type="modified residue" description="4-aspartylphosphate" evidence="4">
    <location>
        <position position="67"/>
    </location>
</feature>
<accession>A0ABU5LRW5</accession>
<keyword evidence="3" id="KW-0804">Transcription</keyword>
<dbReference type="SUPFAM" id="SSF46894">
    <property type="entry name" value="C-terminal effector domain of the bipartite response regulators"/>
    <property type="match status" value="1"/>
</dbReference>
<dbReference type="Proteomes" id="UP001292182">
    <property type="component" value="Unassembled WGS sequence"/>
</dbReference>
<dbReference type="EMBL" id="JAOBTW010000009">
    <property type="protein sequence ID" value="MDZ7282445.1"/>
    <property type="molecule type" value="Genomic_DNA"/>
</dbReference>
<keyword evidence="8" id="KW-1185">Reference proteome</keyword>
<dbReference type="Pfam" id="PF00072">
    <property type="entry name" value="Response_reg"/>
    <property type="match status" value="1"/>
</dbReference>
<evidence type="ECO:0000259" key="5">
    <source>
        <dbReference type="PROSITE" id="PS50043"/>
    </source>
</evidence>
<keyword evidence="2" id="KW-0238">DNA-binding</keyword>
<dbReference type="PANTHER" id="PTHR44688:SF16">
    <property type="entry name" value="DNA-BINDING TRANSCRIPTIONAL ACTIVATOR DEVR_DOSR"/>
    <property type="match status" value="1"/>
</dbReference>
<proteinExistence type="predicted"/>
<dbReference type="InterPro" id="IPR011006">
    <property type="entry name" value="CheY-like_superfamily"/>
</dbReference>
<dbReference type="InterPro" id="IPR016032">
    <property type="entry name" value="Sig_transdc_resp-reg_C-effctor"/>
</dbReference>
<evidence type="ECO:0000313" key="8">
    <source>
        <dbReference type="Proteomes" id="UP001292182"/>
    </source>
</evidence>
<evidence type="ECO:0000256" key="1">
    <source>
        <dbReference type="ARBA" id="ARBA00023015"/>
    </source>
</evidence>
<dbReference type="Gene3D" id="3.40.50.2300">
    <property type="match status" value="1"/>
</dbReference>
<dbReference type="RefSeq" id="WP_322539437.1">
    <property type="nucleotide sequence ID" value="NZ_JAOBTW010000009.1"/>
</dbReference>
<dbReference type="InterPro" id="IPR000792">
    <property type="entry name" value="Tscrpt_reg_LuxR_C"/>
</dbReference>
<evidence type="ECO:0000256" key="2">
    <source>
        <dbReference type="ARBA" id="ARBA00023125"/>
    </source>
</evidence>
<feature type="domain" description="Response regulatory" evidence="6">
    <location>
        <begin position="18"/>
        <end position="133"/>
    </location>
</feature>
<keyword evidence="1" id="KW-0805">Transcription regulation</keyword>
<name>A0ABU5LRW5_9SPHN</name>
<evidence type="ECO:0000259" key="6">
    <source>
        <dbReference type="PROSITE" id="PS50110"/>
    </source>
</evidence>
<dbReference type="SUPFAM" id="SSF52172">
    <property type="entry name" value="CheY-like"/>
    <property type="match status" value="1"/>
</dbReference>